<keyword evidence="2" id="KW-1185">Reference proteome</keyword>
<feature type="non-terminal residue" evidence="1">
    <location>
        <position position="81"/>
    </location>
</feature>
<protein>
    <submittedName>
        <fullName evidence="1">Uncharacterized protein</fullName>
    </submittedName>
</protein>
<organism evidence="1 2">
    <name type="scientific">Ricinus communis</name>
    <name type="common">Castor bean</name>
    <dbReference type="NCBI Taxonomy" id="3988"/>
    <lineage>
        <taxon>Eukaryota</taxon>
        <taxon>Viridiplantae</taxon>
        <taxon>Streptophyta</taxon>
        <taxon>Embryophyta</taxon>
        <taxon>Tracheophyta</taxon>
        <taxon>Spermatophyta</taxon>
        <taxon>Magnoliopsida</taxon>
        <taxon>eudicotyledons</taxon>
        <taxon>Gunneridae</taxon>
        <taxon>Pentapetalae</taxon>
        <taxon>rosids</taxon>
        <taxon>fabids</taxon>
        <taxon>Malpighiales</taxon>
        <taxon>Euphorbiaceae</taxon>
        <taxon>Acalyphoideae</taxon>
        <taxon>Acalypheae</taxon>
        <taxon>Ricinus</taxon>
    </lineage>
</organism>
<dbReference type="EMBL" id="EQ980903">
    <property type="protein sequence ID" value="EEF24938.1"/>
    <property type="molecule type" value="Genomic_DNA"/>
</dbReference>
<dbReference type="Proteomes" id="UP000008311">
    <property type="component" value="Unassembled WGS sequence"/>
</dbReference>
<gene>
    <name evidence="1" type="ORF">RCOM_1946000</name>
</gene>
<sequence length="81" mass="9331">MAVHGPQRLPQRLHFGPHFFELHTHVDPGRFDLAGLAFHPQFDMAPRLGIAHARQAEHAHAGIASFQRFHQRREHGFRLLV</sequence>
<dbReference type="InParanoid" id="B9TGS7"/>
<accession>B9TGS7</accession>
<dbReference type="AlphaFoldDB" id="B9TGS7"/>
<proteinExistence type="predicted"/>
<evidence type="ECO:0000313" key="2">
    <source>
        <dbReference type="Proteomes" id="UP000008311"/>
    </source>
</evidence>
<evidence type="ECO:0000313" key="1">
    <source>
        <dbReference type="EMBL" id="EEF24938.1"/>
    </source>
</evidence>
<reference evidence="2" key="1">
    <citation type="journal article" date="2010" name="Nat. Biotechnol.">
        <title>Draft genome sequence of the oilseed species Ricinus communis.</title>
        <authorList>
            <person name="Chan A.P."/>
            <person name="Crabtree J."/>
            <person name="Zhao Q."/>
            <person name="Lorenzi H."/>
            <person name="Orvis J."/>
            <person name="Puiu D."/>
            <person name="Melake-Berhan A."/>
            <person name="Jones K.M."/>
            <person name="Redman J."/>
            <person name="Chen G."/>
            <person name="Cahoon E.B."/>
            <person name="Gedil M."/>
            <person name="Stanke M."/>
            <person name="Haas B.J."/>
            <person name="Wortman J.R."/>
            <person name="Fraser-Liggett C.M."/>
            <person name="Ravel J."/>
            <person name="Rabinowicz P.D."/>
        </authorList>
    </citation>
    <scope>NUCLEOTIDE SEQUENCE [LARGE SCALE GENOMIC DNA]</scope>
    <source>
        <strain evidence="2">cv. Hale</strain>
    </source>
</reference>
<name>B9TGS7_RICCO</name>